<dbReference type="OrthoDB" id="5978888at2759"/>
<dbReference type="GO" id="GO:0009880">
    <property type="term" value="P:embryonic pattern specification"/>
    <property type="evidence" value="ECO:0007669"/>
    <property type="project" value="TreeGrafter"/>
</dbReference>
<feature type="compositionally biased region" description="Acidic residues" evidence="5">
    <location>
        <begin position="100"/>
        <end position="118"/>
    </location>
</feature>
<dbReference type="PANTHER" id="PTHR16770:SF3">
    <property type="entry name" value="PROTEIN RIPPLY2"/>
    <property type="match status" value="1"/>
</dbReference>
<dbReference type="Proteomes" id="UP000465112">
    <property type="component" value="Unassembled WGS sequence"/>
</dbReference>
<reference evidence="6 7" key="1">
    <citation type="submission" date="2019-06" db="EMBL/GenBank/DDBJ databases">
        <title>A chromosome-scale genome assembly of the European perch, Perca fluviatilis.</title>
        <authorList>
            <person name="Roques C."/>
            <person name="Zahm M."/>
            <person name="Cabau C."/>
            <person name="Klopp C."/>
            <person name="Bouchez O."/>
            <person name="Donnadieu C."/>
            <person name="Kuhl H."/>
            <person name="Gislard M."/>
            <person name="Guendouz S."/>
            <person name="Journot L."/>
            <person name="Haffray P."/>
            <person name="Bestin A."/>
            <person name="Morvezen R."/>
            <person name="Feron R."/>
            <person name="Wen M."/>
            <person name="Jouanno E."/>
            <person name="Herpin A."/>
            <person name="Schartl M."/>
            <person name="Postlethwait J."/>
            <person name="Schaerlinger B."/>
            <person name="Chardard D."/>
            <person name="Lecocq T."/>
            <person name="Poncet C."/>
            <person name="Jaffrelo L."/>
            <person name="Lampietro C."/>
            <person name="Guiguen Y."/>
        </authorList>
    </citation>
    <scope>NUCLEOTIDE SEQUENCE [LARGE SCALE GENOMIC DNA]</scope>
    <source>
        <tissue evidence="6">Blood</tissue>
    </source>
</reference>
<dbReference type="InterPro" id="IPR028127">
    <property type="entry name" value="Ripply_fam"/>
</dbReference>
<evidence type="ECO:0000256" key="4">
    <source>
        <dbReference type="ARBA" id="ARBA00023242"/>
    </source>
</evidence>
<evidence type="ECO:0000256" key="2">
    <source>
        <dbReference type="ARBA" id="ARBA00006944"/>
    </source>
</evidence>
<evidence type="ECO:0000313" key="6">
    <source>
        <dbReference type="EMBL" id="KAF1376710.1"/>
    </source>
</evidence>
<dbReference type="AlphaFoldDB" id="A0A6A5E7S4"/>
<evidence type="ECO:0000256" key="3">
    <source>
        <dbReference type="ARBA" id="ARBA00022473"/>
    </source>
</evidence>
<evidence type="ECO:0000256" key="5">
    <source>
        <dbReference type="SAM" id="MobiDB-lite"/>
    </source>
</evidence>
<proteinExistence type="inferred from homology"/>
<sequence>MGTFTTKVGLTSVFNGDNVTQQSGRLWRPWTGTEDTTGTHKAHSIHGELSAAQLPKAPQFIHPVKLYWPKSKLFDYLYQEAEMLLRNYPVQATICPYEDSSSDEDSDDEEEEIEKELN</sequence>
<evidence type="ECO:0000256" key="1">
    <source>
        <dbReference type="ARBA" id="ARBA00004123"/>
    </source>
</evidence>
<evidence type="ECO:0000313" key="7">
    <source>
        <dbReference type="Proteomes" id="UP000465112"/>
    </source>
</evidence>
<dbReference type="GO" id="GO:0005634">
    <property type="term" value="C:nucleus"/>
    <property type="evidence" value="ECO:0007669"/>
    <property type="project" value="UniProtKB-SubCell"/>
</dbReference>
<comment type="subcellular location">
    <subcellularLocation>
        <location evidence="1">Nucleus</location>
    </subcellularLocation>
</comment>
<comment type="caution">
    <text evidence="6">The sequence shown here is derived from an EMBL/GenBank/DDBJ whole genome shotgun (WGS) entry which is preliminary data.</text>
</comment>
<dbReference type="PANTHER" id="PTHR16770">
    <property type="entry name" value="PROTEIN RIPPLY-LIKE"/>
    <property type="match status" value="1"/>
</dbReference>
<evidence type="ECO:0008006" key="8">
    <source>
        <dbReference type="Google" id="ProtNLM"/>
    </source>
</evidence>
<keyword evidence="4" id="KW-0539">Nucleus</keyword>
<dbReference type="Pfam" id="PF14998">
    <property type="entry name" value="Ripply"/>
    <property type="match status" value="1"/>
</dbReference>
<accession>A0A6A5E7S4</accession>
<dbReference type="GO" id="GO:0000122">
    <property type="term" value="P:negative regulation of transcription by RNA polymerase II"/>
    <property type="evidence" value="ECO:0007669"/>
    <property type="project" value="TreeGrafter"/>
</dbReference>
<feature type="region of interest" description="Disordered" evidence="5">
    <location>
        <begin position="96"/>
        <end position="118"/>
    </location>
</feature>
<comment type="similarity">
    <text evidence="2">Belongs to the ripply family.</text>
</comment>
<dbReference type="EMBL" id="VHII01000018">
    <property type="protein sequence ID" value="KAF1376710.1"/>
    <property type="molecule type" value="Genomic_DNA"/>
</dbReference>
<name>A0A6A5E7S4_PERFL</name>
<keyword evidence="7" id="KW-1185">Reference proteome</keyword>
<keyword evidence="3" id="KW-0217">Developmental protein</keyword>
<organism evidence="6 7">
    <name type="scientific">Perca fluviatilis</name>
    <name type="common">European perch</name>
    <dbReference type="NCBI Taxonomy" id="8168"/>
    <lineage>
        <taxon>Eukaryota</taxon>
        <taxon>Metazoa</taxon>
        <taxon>Chordata</taxon>
        <taxon>Craniata</taxon>
        <taxon>Vertebrata</taxon>
        <taxon>Euteleostomi</taxon>
        <taxon>Actinopterygii</taxon>
        <taxon>Neopterygii</taxon>
        <taxon>Teleostei</taxon>
        <taxon>Neoteleostei</taxon>
        <taxon>Acanthomorphata</taxon>
        <taxon>Eupercaria</taxon>
        <taxon>Perciformes</taxon>
        <taxon>Percoidei</taxon>
        <taxon>Percidae</taxon>
        <taxon>Percinae</taxon>
        <taxon>Perca</taxon>
    </lineage>
</organism>
<protein>
    <recommendedName>
        <fullName evidence="8">Protein ripply2</fullName>
    </recommendedName>
</protein>
<gene>
    <name evidence="6" type="ORF">PFLUV_G00214300</name>
</gene>